<dbReference type="NCBIfam" id="TIGR00229">
    <property type="entry name" value="sensory_box"/>
    <property type="match status" value="1"/>
</dbReference>
<dbReference type="Gene3D" id="3.30.450.20">
    <property type="entry name" value="PAS domain"/>
    <property type="match status" value="1"/>
</dbReference>
<dbReference type="InterPro" id="IPR036097">
    <property type="entry name" value="HisK_dim/P_sf"/>
</dbReference>
<keyword evidence="8 18" id="KW-0418">Kinase</keyword>
<evidence type="ECO:0000256" key="9">
    <source>
        <dbReference type="ARBA" id="ARBA00022840"/>
    </source>
</evidence>
<gene>
    <name evidence="18" type="ORF">C7459_103142</name>
</gene>
<feature type="domain" description="PAS" evidence="15">
    <location>
        <begin position="414"/>
        <end position="484"/>
    </location>
</feature>
<evidence type="ECO:0000256" key="13">
    <source>
        <dbReference type="SAM" id="Phobius"/>
    </source>
</evidence>
<dbReference type="SMART" id="SM00304">
    <property type="entry name" value="HAMP"/>
    <property type="match status" value="1"/>
</dbReference>
<evidence type="ECO:0000259" key="14">
    <source>
        <dbReference type="PROSITE" id="PS50109"/>
    </source>
</evidence>
<dbReference type="InterPro" id="IPR003660">
    <property type="entry name" value="HAMP_dom"/>
</dbReference>
<evidence type="ECO:0000256" key="6">
    <source>
        <dbReference type="ARBA" id="ARBA00022679"/>
    </source>
</evidence>
<evidence type="ECO:0000313" key="19">
    <source>
        <dbReference type="Proteomes" id="UP000245634"/>
    </source>
</evidence>
<organism evidence="18 19">
    <name type="scientific">Tumebacillus permanentifrigoris</name>
    <dbReference type="NCBI Taxonomy" id="378543"/>
    <lineage>
        <taxon>Bacteria</taxon>
        <taxon>Bacillati</taxon>
        <taxon>Bacillota</taxon>
        <taxon>Bacilli</taxon>
        <taxon>Bacillales</taxon>
        <taxon>Alicyclobacillaceae</taxon>
        <taxon>Tumebacillus</taxon>
    </lineage>
</organism>
<name>A0A316DGA7_9BACL</name>
<evidence type="ECO:0000256" key="8">
    <source>
        <dbReference type="ARBA" id="ARBA00022777"/>
    </source>
</evidence>
<dbReference type="PANTHER" id="PTHR43065:SF34">
    <property type="entry name" value="SPORULATION KINASE A"/>
    <property type="match status" value="1"/>
</dbReference>
<evidence type="ECO:0000256" key="4">
    <source>
        <dbReference type="ARBA" id="ARBA00022475"/>
    </source>
</evidence>
<dbReference type="GO" id="GO:0000155">
    <property type="term" value="F:phosphorelay sensor kinase activity"/>
    <property type="evidence" value="ECO:0007669"/>
    <property type="project" value="InterPro"/>
</dbReference>
<evidence type="ECO:0000256" key="5">
    <source>
        <dbReference type="ARBA" id="ARBA00022553"/>
    </source>
</evidence>
<feature type="domain" description="Histidine kinase" evidence="14">
    <location>
        <begin position="550"/>
        <end position="756"/>
    </location>
</feature>
<dbReference type="EC" id="2.7.13.3" evidence="3"/>
<dbReference type="SUPFAM" id="SSF55785">
    <property type="entry name" value="PYP-like sensor domain (PAS domain)"/>
    <property type="match status" value="1"/>
</dbReference>
<protein>
    <recommendedName>
        <fullName evidence="3">histidine kinase</fullName>
        <ecNumber evidence="3">2.7.13.3</ecNumber>
    </recommendedName>
</protein>
<dbReference type="EMBL" id="QGGL01000003">
    <property type="protein sequence ID" value="PWK15603.1"/>
    <property type="molecule type" value="Genomic_DNA"/>
</dbReference>
<keyword evidence="19" id="KW-1185">Reference proteome</keyword>
<evidence type="ECO:0000256" key="7">
    <source>
        <dbReference type="ARBA" id="ARBA00022741"/>
    </source>
</evidence>
<dbReference type="Pfam" id="PF00672">
    <property type="entry name" value="HAMP"/>
    <property type="match status" value="1"/>
</dbReference>
<keyword evidence="9" id="KW-0067">ATP-binding</keyword>
<dbReference type="CDD" id="cd06225">
    <property type="entry name" value="HAMP"/>
    <property type="match status" value="1"/>
</dbReference>
<dbReference type="GO" id="GO:0005886">
    <property type="term" value="C:plasma membrane"/>
    <property type="evidence" value="ECO:0007669"/>
    <property type="project" value="UniProtKB-SubCell"/>
</dbReference>
<dbReference type="Pfam" id="PF02518">
    <property type="entry name" value="HATPase_c"/>
    <property type="match status" value="1"/>
</dbReference>
<keyword evidence="11" id="KW-0902">Two-component regulatory system</keyword>
<dbReference type="PANTHER" id="PTHR43065">
    <property type="entry name" value="SENSOR HISTIDINE KINASE"/>
    <property type="match status" value="1"/>
</dbReference>
<evidence type="ECO:0000256" key="10">
    <source>
        <dbReference type="ARBA" id="ARBA00022969"/>
    </source>
</evidence>
<dbReference type="Pfam" id="PF00989">
    <property type="entry name" value="PAS"/>
    <property type="match status" value="1"/>
</dbReference>
<dbReference type="InterPro" id="IPR035965">
    <property type="entry name" value="PAS-like_dom_sf"/>
</dbReference>
<keyword evidence="12 13" id="KW-0472">Membrane</keyword>
<dbReference type="Gene3D" id="3.30.565.10">
    <property type="entry name" value="Histidine kinase-like ATPase, C-terminal domain"/>
    <property type="match status" value="1"/>
</dbReference>
<evidence type="ECO:0000256" key="3">
    <source>
        <dbReference type="ARBA" id="ARBA00012438"/>
    </source>
</evidence>
<keyword evidence="10" id="KW-0749">Sporulation</keyword>
<dbReference type="Gene3D" id="6.10.340.10">
    <property type="match status" value="1"/>
</dbReference>
<evidence type="ECO:0000259" key="15">
    <source>
        <dbReference type="PROSITE" id="PS50112"/>
    </source>
</evidence>
<dbReference type="PROSITE" id="PS50109">
    <property type="entry name" value="HIS_KIN"/>
    <property type="match status" value="1"/>
</dbReference>
<dbReference type="InterPro" id="IPR000014">
    <property type="entry name" value="PAS"/>
</dbReference>
<dbReference type="PRINTS" id="PR00344">
    <property type="entry name" value="BCTRLSENSOR"/>
</dbReference>
<dbReference type="SUPFAM" id="SSF55874">
    <property type="entry name" value="ATPase domain of HSP90 chaperone/DNA topoisomerase II/histidine kinase"/>
    <property type="match status" value="1"/>
</dbReference>
<evidence type="ECO:0000256" key="2">
    <source>
        <dbReference type="ARBA" id="ARBA00004651"/>
    </source>
</evidence>
<dbReference type="GO" id="GO:0006355">
    <property type="term" value="P:regulation of DNA-templated transcription"/>
    <property type="evidence" value="ECO:0007669"/>
    <property type="project" value="InterPro"/>
</dbReference>
<dbReference type="PROSITE" id="PS50885">
    <property type="entry name" value="HAMP"/>
    <property type="match status" value="1"/>
</dbReference>
<feature type="transmembrane region" description="Helical" evidence="13">
    <location>
        <begin position="345"/>
        <end position="367"/>
    </location>
</feature>
<dbReference type="PROSITE" id="PS50113">
    <property type="entry name" value="PAC"/>
    <property type="match status" value="1"/>
</dbReference>
<comment type="subcellular location">
    <subcellularLocation>
        <location evidence="2">Cell membrane</location>
        <topology evidence="2">Multi-pass membrane protein</topology>
    </subcellularLocation>
</comment>
<dbReference type="CDD" id="cd00082">
    <property type="entry name" value="HisKA"/>
    <property type="match status" value="1"/>
</dbReference>
<dbReference type="GO" id="GO:0005524">
    <property type="term" value="F:ATP binding"/>
    <property type="evidence" value="ECO:0007669"/>
    <property type="project" value="UniProtKB-KW"/>
</dbReference>
<comment type="catalytic activity">
    <reaction evidence="1">
        <text>ATP + protein L-histidine = ADP + protein N-phospho-L-histidine.</text>
        <dbReference type="EC" id="2.7.13.3"/>
    </reaction>
</comment>
<dbReference type="Pfam" id="PF00512">
    <property type="entry name" value="HisKA"/>
    <property type="match status" value="1"/>
</dbReference>
<dbReference type="InterPro" id="IPR013767">
    <property type="entry name" value="PAS_fold"/>
</dbReference>
<keyword evidence="5" id="KW-0597">Phosphoprotein</keyword>
<dbReference type="InterPro" id="IPR004358">
    <property type="entry name" value="Sig_transdc_His_kin-like_C"/>
</dbReference>
<keyword evidence="13" id="KW-1133">Transmembrane helix</keyword>
<dbReference type="InterPro" id="IPR003661">
    <property type="entry name" value="HisK_dim/P_dom"/>
</dbReference>
<keyword evidence="7" id="KW-0547">Nucleotide-binding</keyword>
<dbReference type="CDD" id="cd00130">
    <property type="entry name" value="PAS"/>
    <property type="match status" value="1"/>
</dbReference>
<dbReference type="Gene3D" id="1.10.287.130">
    <property type="match status" value="1"/>
</dbReference>
<dbReference type="FunFam" id="1.10.287.130:FF:000040">
    <property type="entry name" value="PAS domain-containing sensor histidine kinase"/>
    <property type="match status" value="1"/>
</dbReference>
<keyword evidence="4" id="KW-1003">Cell membrane</keyword>
<evidence type="ECO:0000259" key="16">
    <source>
        <dbReference type="PROSITE" id="PS50113"/>
    </source>
</evidence>
<dbReference type="SUPFAM" id="SSF158472">
    <property type="entry name" value="HAMP domain-like"/>
    <property type="match status" value="1"/>
</dbReference>
<dbReference type="SUPFAM" id="SSF47384">
    <property type="entry name" value="Homodimeric domain of signal transducing histidine kinase"/>
    <property type="match status" value="1"/>
</dbReference>
<sequence>MSNSRRGLLWKGVVTLSIKRKLAIIFSIIVSSVLIANNALYYYTTRELLINDQQQQMEAIAREIGVAIEHSEQGSAYVEEMIGEKLRLASIAAQAVLDPDIDKVTNEQLVEVSRTLGISHITLFKQVGEEIIGWKSSDPKEINLTTKDWGLYLDAMKQLFARQPVTVQEGQTLPNYWTGPIDVASSDPTHVDKWGYYYDGTTNYIIDPYVRDSYIYKYEDLTGAQSIVDRTLKDNDVLLEITGFNPNAFGKDPMITKINGAEYVQRQNRPVFFGAYTYEDAQDVTNVHEAHAKNDIVSYQTDVHGKRVIKTYISIPNAKYPYVIGLVTDYAAIQKVLIQQLYRNALISLISLALVFVLSYVVAGYMVRPVQKILHKVNEMARGNFDGRIDLRTDDELGQLAKRVNSMSKDMQVYMEELRSLYEHNPSALFSINLAGDFLSINPAAEQVLGYKTGEVQGRPLVDLVVKSDRPKALRHFKQAVDGHYQSYEMHIQRKDGEVFELGVRHFPIMVGGETVGIYSTGKDITESRRTEELLRKSDKLSVVGQLAAGVAHEIRNPLTSIKGFVQLIRDTQGAKPEYFTIMLSELDRIESIINEFLVLAKPQAVNFQEKSIVTLLQNITALVETQAILNNIQIVLLASPDIPLIECEENQLKQVFINILKNSIEAMPEGGIIHLYVEHIALQDEVRVRVVDEGLGIPAERIPKLGEPFYTTKEKGTGLGLMISYKIINEHRGKMIVQSQLNVGTTVDVYLPTQK</sequence>
<dbReference type="Proteomes" id="UP000245634">
    <property type="component" value="Unassembled WGS sequence"/>
</dbReference>
<evidence type="ECO:0000256" key="11">
    <source>
        <dbReference type="ARBA" id="ARBA00023012"/>
    </source>
</evidence>
<dbReference type="PROSITE" id="PS50112">
    <property type="entry name" value="PAS"/>
    <property type="match status" value="1"/>
</dbReference>
<reference evidence="18 19" key="1">
    <citation type="submission" date="2018-05" db="EMBL/GenBank/DDBJ databases">
        <title>Genomic Encyclopedia of Type Strains, Phase IV (KMG-IV): sequencing the most valuable type-strain genomes for metagenomic binning, comparative biology and taxonomic classification.</title>
        <authorList>
            <person name="Goeker M."/>
        </authorList>
    </citation>
    <scope>NUCLEOTIDE SEQUENCE [LARGE SCALE GENOMIC DNA]</scope>
    <source>
        <strain evidence="18 19">DSM 18773</strain>
    </source>
</reference>
<keyword evidence="6" id="KW-0808">Transferase</keyword>
<evidence type="ECO:0000259" key="17">
    <source>
        <dbReference type="PROSITE" id="PS50885"/>
    </source>
</evidence>
<dbReference type="GO" id="GO:0030435">
    <property type="term" value="P:sporulation resulting in formation of a cellular spore"/>
    <property type="evidence" value="ECO:0007669"/>
    <property type="project" value="UniProtKB-KW"/>
</dbReference>
<dbReference type="InterPro" id="IPR000700">
    <property type="entry name" value="PAS-assoc_C"/>
</dbReference>
<dbReference type="InterPro" id="IPR005467">
    <property type="entry name" value="His_kinase_dom"/>
</dbReference>
<dbReference type="InterPro" id="IPR003594">
    <property type="entry name" value="HATPase_dom"/>
</dbReference>
<comment type="caution">
    <text evidence="18">The sequence shown here is derived from an EMBL/GenBank/DDBJ whole genome shotgun (WGS) entry which is preliminary data.</text>
</comment>
<accession>A0A316DGA7</accession>
<feature type="domain" description="PAC" evidence="16">
    <location>
        <begin position="486"/>
        <end position="537"/>
    </location>
</feature>
<feature type="transmembrane region" description="Helical" evidence="13">
    <location>
        <begin position="21"/>
        <end position="43"/>
    </location>
</feature>
<keyword evidence="13" id="KW-0812">Transmembrane</keyword>
<feature type="domain" description="HAMP" evidence="17">
    <location>
        <begin position="364"/>
        <end position="416"/>
    </location>
</feature>
<dbReference type="AlphaFoldDB" id="A0A316DGA7"/>
<dbReference type="SMART" id="SM00091">
    <property type="entry name" value="PAS"/>
    <property type="match status" value="1"/>
</dbReference>
<evidence type="ECO:0000256" key="12">
    <source>
        <dbReference type="ARBA" id="ARBA00023136"/>
    </source>
</evidence>
<dbReference type="CDD" id="cd00075">
    <property type="entry name" value="HATPase"/>
    <property type="match status" value="1"/>
</dbReference>
<dbReference type="InterPro" id="IPR036890">
    <property type="entry name" value="HATPase_C_sf"/>
</dbReference>
<evidence type="ECO:0000313" key="18">
    <source>
        <dbReference type="EMBL" id="PWK15603.1"/>
    </source>
</evidence>
<dbReference type="SMART" id="SM00387">
    <property type="entry name" value="HATPase_c"/>
    <property type="match status" value="1"/>
</dbReference>
<proteinExistence type="predicted"/>
<dbReference type="SMART" id="SM00388">
    <property type="entry name" value="HisKA"/>
    <property type="match status" value="1"/>
</dbReference>
<evidence type="ECO:0000256" key="1">
    <source>
        <dbReference type="ARBA" id="ARBA00000085"/>
    </source>
</evidence>